<organism evidence="7 8">
    <name type="scientific">Mucilaginibacter conchicola</name>
    <dbReference type="NCBI Taxonomy" id="2303333"/>
    <lineage>
        <taxon>Bacteria</taxon>
        <taxon>Pseudomonadati</taxon>
        <taxon>Bacteroidota</taxon>
        <taxon>Sphingobacteriia</taxon>
        <taxon>Sphingobacteriales</taxon>
        <taxon>Sphingobacteriaceae</taxon>
        <taxon>Mucilaginibacter</taxon>
    </lineage>
</organism>
<protein>
    <submittedName>
        <fullName evidence="7">AAA family ATPase</fullName>
    </submittedName>
</protein>
<evidence type="ECO:0000256" key="1">
    <source>
        <dbReference type="ARBA" id="ARBA00022741"/>
    </source>
</evidence>
<dbReference type="GO" id="GO:0006355">
    <property type="term" value="P:regulation of DNA-templated transcription"/>
    <property type="evidence" value="ECO:0007669"/>
    <property type="project" value="InterPro"/>
</dbReference>
<dbReference type="Proteomes" id="UP000264217">
    <property type="component" value="Unassembled WGS sequence"/>
</dbReference>
<dbReference type="InterPro" id="IPR058031">
    <property type="entry name" value="AAA_lid_NorR"/>
</dbReference>
<feature type="domain" description="Sigma-54 factor interaction" evidence="6">
    <location>
        <begin position="217"/>
        <end position="446"/>
    </location>
</feature>
<dbReference type="Pfam" id="PF02954">
    <property type="entry name" value="HTH_8"/>
    <property type="match status" value="1"/>
</dbReference>
<dbReference type="PROSITE" id="PS00675">
    <property type="entry name" value="SIGMA54_INTERACT_1"/>
    <property type="match status" value="1"/>
</dbReference>
<sequence length="530" mass="59461">MANLVANDEISQRENEQTQLLAFSNNIATVRDREGLSTVISEGLKRLFNIELYILSIINDDELTHSYYIIDTGSKYDNSADFDKIRDKKFDLKGALGELVLNSRGPVVFNVDNIIKEGKITFSTAGFWQSMGVDKILGVPLRIGRKNFGILWAHSGEVNNSLMEGVASQIGIAIAHYIAAQKVEKQLNEISDFKQRLEIENRYLQEEIHTTYNYSEIVGSSPAMKNIFHLVTQVAQSNSSVLILGETGTGKELIARALHNDSPRKNKLMVKVNCATLPANLIESELFGHEKGSFTGAIERRIGKFELANNSTLFLDEIGELPLDLQVKLLRAIQEKEIERIGGRTVIKTNVRIIAATNRDLAKEVTKGNFRSDLYFRLNVFPIQLPPLRERKEDITSLTMHFLHKYGGNGTRGPMSLSAKAYKQLESYSWPGNVRELEHLIERSILISKGPVINEIYLPNYNSPENNTILPDDYVKTIDEVEREHIIAVLKRCNGKVSGIGGAAELLRIPSTTLNSKMIRLKIHKGLSSR</sequence>
<dbReference type="CDD" id="cd00009">
    <property type="entry name" value="AAA"/>
    <property type="match status" value="1"/>
</dbReference>
<dbReference type="Pfam" id="PF00158">
    <property type="entry name" value="Sigma54_activat"/>
    <property type="match status" value="1"/>
</dbReference>
<dbReference type="EMBL" id="QWDC01000003">
    <property type="protein sequence ID" value="RFZ91368.1"/>
    <property type="molecule type" value="Genomic_DNA"/>
</dbReference>
<keyword evidence="4" id="KW-0238">DNA-binding</keyword>
<evidence type="ECO:0000256" key="2">
    <source>
        <dbReference type="ARBA" id="ARBA00022840"/>
    </source>
</evidence>
<dbReference type="Pfam" id="PF25601">
    <property type="entry name" value="AAA_lid_14"/>
    <property type="match status" value="1"/>
</dbReference>
<dbReference type="OrthoDB" id="9767722at2"/>
<keyword evidence="3" id="KW-0805">Transcription regulation</keyword>
<evidence type="ECO:0000313" key="8">
    <source>
        <dbReference type="Proteomes" id="UP000264217"/>
    </source>
</evidence>
<dbReference type="PANTHER" id="PTHR32071:SF123">
    <property type="entry name" value="DNA-BINDING TRANSCRIPTIONAL ACTIVATOR HYFR-RELATED"/>
    <property type="match status" value="1"/>
</dbReference>
<dbReference type="SUPFAM" id="SSF52540">
    <property type="entry name" value="P-loop containing nucleoside triphosphate hydrolases"/>
    <property type="match status" value="1"/>
</dbReference>
<keyword evidence="2" id="KW-0067">ATP-binding</keyword>
<evidence type="ECO:0000256" key="5">
    <source>
        <dbReference type="ARBA" id="ARBA00023163"/>
    </source>
</evidence>
<dbReference type="InterPro" id="IPR003593">
    <property type="entry name" value="AAA+_ATPase"/>
</dbReference>
<dbReference type="SUPFAM" id="SSF46689">
    <property type="entry name" value="Homeodomain-like"/>
    <property type="match status" value="1"/>
</dbReference>
<dbReference type="InterPro" id="IPR002078">
    <property type="entry name" value="Sigma_54_int"/>
</dbReference>
<reference evidence="7 8" key="1">
    <citation type="submission" date="2018-08" db="EMBL/GenBank/DDBJ databases">
        <title>Mucilaginibacter sp. MYSH2.</title>
        <authorList>
            <person name="Seo T."/>
        </authorList>
    </citation>
    <scope>NUCLEOTIDE SEQUENCE [LARGE SCALE GENOMIC DNA]</scope>
    <source>
        <strain evidence="7 8">MYSH2</strain>
    </source>
</reference>
<dbReference type="AlphaFoldDB" id="A0A372NRB6"/>
<evidence type="ECO:0000259" key="6">
    <source>
        <dbReference type="PROSITE" id="PS50045"/>
    </source>
</evidence>
<evidence type="ECO:0000256" key="4">
    <source>
        <dbReference type="ARBA" id="ARBA00023125"/>
    </source>
</evidence>
<comment type="caution">
    <text evidence="7">The sequence shown here is derived from an EMBL/GenBank/DDBJ whole genome shotgun (WGS) entry which is preliminary data.</text>
</comment>
<dbReference type="Gene3D" id="3.40.50.300">
    <property type="entry name" value="P-loop containing nucleotide triphosphate hydrolases"/>
    <property type="match status" value="1"/>
</dbReference>
<dbReference type="PROSITE" id="PS00688">
    <property type="entry name" value="SIGMA54_INTERACT_3"/>
    <property type="match status" value="1"/>
</dbReference>
<dbReference type="InterPro" id="IPR027417">
    <property type="entry name" value="P-loop_NTPase"/>
</dbReference>
<name>A0A372NRB6_9SPHI</name>
<dbReference type="InterPro" id="IPR025662">
    <property type="entry name" value="Sigma_54_int_dom_ATP-bd_1"/>
</dbReference>
<dbReference type="InterPro" id="IPR003018">
    <property type="entry name" value="GAF"/>
</dbReference>
<keyword evidence="5" id="KW-0804">Transcription</keyword>
<dbReference type="GO" id="GO:0005524">
    <property type="term" value="F:ATP binding"/>
    <property type="evidence" value="ECO:0007669"/>
    <property type="project" value="UniProtKB-KW"/>
</dbReference>
<evidence type="ECO:0000313" key="7">
    <source>
        <dbReference type="EMBL" id="RFZ91368.1"/>
    </source>
</evidence>
<dbReference type="GO" id="GO:0043565">
    <property type="term" value="F:sequence-specific DNA binding"/>
    <property type="evidence" value="ECO:0007669"/>
    <property type="project" value="InterPro"/>
</dbReference>
<dbReference type="Gene3D" id="1.10.10.60">
    <property type="entry name" value="Homeodomain-like"/>
    <property type="match status" value="1"/>
</dbReference>
<dbReference type="SMART" id="SM00382">
    <property type="entry name" value="AAA"/>
    <property type="match status" value="1"/>
</dbReference>
<dbReference type="SUPFAM" id="SSF55781">
    <property type="entry name" value="GAF domain-like"/>
    <property type="match status" value="1"/>
</dbReference>
<dbReference type="SMART" id="SM00065">
    <property type="entry name" value="GAF"/>
    <property type="match status" value="1"/>
</dbReference>
<gene>
    <name evidence="7" type="ORF">D0C36_18425</name>
</gene>
<keyword evidence="1" id="KW-0547">Nucleotide-binding</keyword>
<dbReference type="Gene3D" id="1.10.8.60">
    <property type="match status" value="1"/>
</dbReference>
<dbReference type="InterPro" id="IPR025944">
    <property type="entry name" value="Sigma_54_int_dom_CS"/>
</dbReference>
<dbReference type="PROSITE" id="PS50045">
    <property type="entry name" value="SIGMA54_INTERACT_4"/>
    <property type="match status" value="1"/>
</dbReference>
<dbReference type="Gene3D" id="3.30.450.40">
    <property type="match status" value="1"/>
</dbReference>
<dbReference type="InterPro" id="IPR009057">
    <property type="entry name" value="Homeodomain-like_sf"/>
</dbReference>
<dbReference type="InterPro" id="IPR002197">
    <property type="entry name" value="HTH_Fis"/>
</dbReference>
<dbReference type="FunFam" id="3.40.50.300:FF:000006">
    <property type="entry name" value="DNA-binding transcriptional regulator NtrC"/>
    <property type="match status" value="1"/>
</dbReference>
<evidence type="ECO:0000256" key="3">
    <source>
        <dbReference type="ARBA" id="ARBA00023015"/>
    </source>
</evidence>
<accession>A0A372NRB6</accession>
<dbReference type="PANTHER" id="PTHR32071">
    <property type="entry name" value="TRANSCRIPTIONAL REGULATORY PROTEIN"/>
    <property type="match status" value="1"/>
</dbReference>
<keyword evidence="8" id="KW-1185">Reference proteome</keyword>
<dbReference type="InterPro" id="IPR029016">
    <property type="entry name" value="GAF-like_dom_sf"/>
</dbReference>
<proteinExistence type="predicted"/>